<dbReference type="AlphaFoldDB" id="A0A100WIN9"/>
<dbReference type="EMBL" id="BCSY01000111">
    <property type="protein sequence ID" value="GAS98890.1"/>
    <property type="molecule type" value="Genomic_DNA"/>
</dbReference>
<dbReference type="STRING" id="228230.RMCC_5855"/>
<evidence type="ECO:0000313" key="1">
    <source>
        <dbReference type="EMBL" id="GAS98890.1"/>
    </source>
</evidence>
<comment type="caution">
    <text evidence="1">The sequence shown here is derived from an EMBL/GenBank/DDBJ whole genome shotgun (WGS) entry which is preliminary data.</text>
</comment>
<evidence type="ECO:0000313" key="2">
    <source>
        <dbReference type="Proteomes" id="UP000069443"/>
    </source>
</evidence>
<proteinExistence type="predicted"/>
<sequence length="136" mass="13964">MADLFVQYDADQPEGERLAPEVRDEVYRLAPVNVANGGITEDKLGSASVTATKIADGAVGPTKIAANAVGNGQLAGAAVTTPKLAPNAVTPDKTGTGVVTAYDENGDPINLKIVFLSATDYAGITPDPDTLYGTWS</sequence>
<name>A0A100WIN9_MYCCR</name>
<organism evidence="1 2">
    <name type="scientific">Mycolicibacterium canariasense</name>
    <name type="common">Mycobacterium canariasense</name>
    <dbReference type="NCBI Taxonomy" id="228230"/>
    <lineage>
        <taxon>Bacteria</taxon>
        <taxon>Bacillati</taxon>
        <taxon>Actinomycetota</taxon>
        <taxon>Actinomycetes</taxon>
        <taxon>Mycobacteriales</taxon>
        <taxon>Mycobacteriaceae</taxon>
        <taxon>Mycolicibacterium</taxon>
    </lineage>
</organism>
<reference evidence="2" key="1">
    <citation type="journal article" date="2016" name="Genome Announc.">
        <title>Draft Genome Sequences of Five Rapidly Growing Mycobacterium Species, M. thermoresistibile, M. fortuitum subsp. acetamidolyticum, M. canariasense, M. brisbanense, and M. novocastrense.</title>
        <authorList>
            <person name="Katahira K."/>
            <person name="Ogura Y."/>
            <person name="Gotoh Y."/>
            <person name="Hayashi T."/>
        </authorList>
    </citation>
    <scope>NUCLEOTIDE SEQUENCE [LARGE SCALE GENOMIC DNA]</scope>
    <source>
        <strain evidence="2">JCM15298</strain>
    </source>
</reference>
<protein>
    <submittedName>
        <fullName evidence="1">Uncharacterized protein</fullName>
    </submittedName>
</protein>
<gene>
    <name evidence="1" type="ORF">RMCC_5855</name>
</gene>
<keyword evidence="2" id="KW-1185">Reference proteome</keyword>
<accession>A0A100WIN9</accession>
<dbReference type="RefSeq" id="WP_062659645.1">
    <property type="nucleotide sequence ID" value="NZ_BCSY01000111.1"/>
</dbReference>
<reference evidence="2" key="2">
    <citation type="submission" date="2016-02" db="EMBL/GenBank/DDBJ databases">
        <title>Draft genome sequence of five rapidly growing Mycobacterium species.</title>
        <authorList>
            <person name="Katahira K."/>
            <person name="Gotou Y."/>
            <person name="Iida K."/>
            <person name="Ogura Y."/>
            <person name="Hayashi T."/>
        </authorList>
    </citation>
    <scope>NUCLEOTIDE SEQUENCE [LARGE SCALE GENOMIC DNA]</scope>
    <source>
        <strain evidence="2">JCM15298</strain>
    </source>
</reference>
<dbReference type="Proteomes" id="UP000069443">
    <property type="component" value="Unassembled WGS sequence"/>
</dbReference>